<keyword evidence="5" id="KW-0406">Ion transport</keyword>
<dbReference type="PANTHER" id="PTHR12483">
    <property type="entry name" value="SOLUTE CARRIER FAMILY 31 COPPER TRANSPORTERS"/>
    <property type="match status" value="1"/>
</dbReference>
<dbReference type="GO" id="GO:0031902">
    <property type="term" value="C:late endosome membrane"/>
    <property type="evidence" value="ECO:0007669"/>
    <property type="project" value="UniProtKB-SubCell"/>
</dbReference>
<evidence type="ECO:0000256" key="1">
    <source>
        <dbReference type="ARBA" id="ARBA00004107"/>
    </source>
</evidence>
<feature type="transmembrane region" description="Helical" evidence="5">
    <location>
        <begin position="82"/>
        <end position="102"/>
    </location>
</feature>
<keyword evidence="4 5" id="KW-0472">Membrane</keyword>
<reference evidence="6" key="1">
    <citation type="submission" date="2025-08" db="UniProtKB">
        <authorList>
            <consortium name="Ensembl"/>
        </authorList>
    </citation>
    <scope>IDENTIFICATION</scope>
</reference>
<sequence length="125" mass="13968">MFSRPRSCKDGSTDIAMTSTSVSLALMIMDFLPSFFASLAYTASSDFFVNHFLKRLFCSSLHVLQVSTGYILMLAVMSYNAWVLFGIVAGAGLGYFLSYPFLTAKENTNNDNHSHHNSSNNYYLF</sequence>
<evidence type="ECO:0000256" key="3">
    <source>
        <dbReference type="ARBA" id="ARBA00022989"/>
    </source>
</evidence>
<evidence type="ECO:0000313" key="6">
    <source>
        <dbReference type="Ensembl" id="ENSEBUP00000007364.1"/>
    </source>
</evidence>
<keyword evidence="5" id="KW-0186">Copper</keyword>
<reference evidence="6" key="2">
    <citation type="submission" date="2025-09" db="UniProtKB">
        <authorList>
            <consortium name="Ensembl"/>
        </authorList>
    </citation>
    <scope>IDENTIFICATION</scope>
</reference>
<keyword evidence="5" id="KW-0813">Transport</keyword>
<evidence type="ECO:0000256" key="4">
    <source>
        <dbReference type="ARBA" id="ARBA00023136"/>
    </source>
</evidence>
<name>A0A8C4NIU2_EPTBU</name>
<evidence type="ECO:0000256" key="2">
    <source>
        <dbReference type="ARBA" id="ARBA00022692"/>
    </source>
</evidence>
<proteinExistence type="inferred from homology"/>
<organism evidence="6 7">
    <name type="scientific">Eptatretus burgeri</name>
    <name type="common">Inshore hagfish</name>
    <dbReference type="NCBI Taxonomy" id="7764"/>
    <lineage>
        <taxon>Eukaryota</taxon>
        <taxon>Metazoa</taxon>
        <taxon>Chordata</taxon>
        <taxon>Craniata</taxon>
        <taxon>Vertebrata</taxon>
        <taxon>Cyclostomata</taxon>
        <taxon>Myxini</taxon>
        <taxon>Myxiniformes</taxon>
        <taxon>Myxinidae</taxon>
        <taxon>Eptatretinae</taxon>
        <taxon>Eptatretus</taxon>
    </lineage>
</organism>
<keyword evidence="7" id="KW-1185">Reference proteome</keyword>
<dbReference type="Pfam" id="PF04145">
    <property type="entry name" value="Ctr"/>
    <property type="match status" value="1"/>
</dbReference>
<feature type="transmembrane region" description="Helical" evidence="5">
    <location>
        <begin position="20"/>
        <end position="44"/>
    </location>
</feature>
<keyword evidence="3 5" id="KW-1133">Transmembrane helix</keyword>
<dbReference type="PANTHER" id="PTHR12483:SF8">
    <property type="entry name" value="PROTEIN SLC31A2"/>
    <property type="match status" value="1"/>
</dbReference>
<protein>
    <recommendedName>
        <fullName evidence="5">Copper transport protein</fullName>
    </recommendedName>
</protein>
<keyword evidence="5" id="KW-0187">Copper transport</keyword>
<dbReference type="GO" id="GO:0005375">
    <property type="term" value="F:copper ion transmembrane transporter activity"/>
    <property type="evidence" value="ECO:0007669"/>
    <property type="project" value="UniProtKB-UniRule"/>
</dbReference>
<evidence type="ECO:0000313" key="7">
    <source>
        <dbReference type="Proteomes" id="UP000694388"/>
    </source>
</evidence>
<keyword evidence="2 5" id="KW-0812">Transmembrane</keyword>
<comment type="subcellular location">
    <subcellularLocation>
        <location evidence="1">Late endosome membrane</location>
        <topology evidence="1">Multi-pass membrane protein</topology>
    </subcellularLocation>
    <subcellularLocation>
        <location evidence="5">Membrane</location>
        <topology evidence="5">Multi-pass membrane protein</topology>
    </subcellularLocation>
</comment>
<comment type="similarity">
    <text evidence="5">Belongs to the copper transporter (Ctr) (TC 1.A.56) family. SLC31A subfamily.</text>
</comment>
<evidence type="ECO:0000256" key="5">
    <source>
        <dbReference type="RuleBase" id="RU367022"/>
    </source>
</evidence>
<dbReference type="AlphaFoldDB" id="A0A8C4NIU2"/>
<dbReference type="Proteomes" id="UP000694388">
    <property type="component" value="Unplaced"/>
</dbReference>
<dbReference type="Ensembl" id="ENSEBUT00000007844.1">
    <property type="protein sequence ID" value="ENSEBUP00000007364.1"/>
    <property type="gene ID" value="ENSEBUG00000004807.1"/>
</dbReference>
<accession>A0A8C4NIU2</accession>
<dbReference type="InterPro" id="IPR007274">
    <property type="entry name" value="Cop_transporter"/>
</dbReference>